<gene>
    <name evidence="6" type="ORF">AVW16_08440</name>
</gene>
<dbReference type="OrthoDB" id="9767361at2"/>
<dbReference type="CDD" id="cd03682">
    <property type="entry name" value="ClC_sycA_like"/>
    <property type="match status" value="1"/>
</dbReference>
<dbReference type="Pfam" id="PF00654">
    <property type="entry name" value="Voltage_CLC"/>
    <property type="match status" value="1"/>
</dbReference>
<dbReference type="AlphaFoldDB" id="A0A165FKG7"/>
<dbReference type="PRINTS" id="PR00762">
    <property type="entry name" value="CLCHANNEL"/>
</dbReference>
<dbReference type="Proteomes" id="UP000076625">
    <property type="component" value="Unassembled WGS sequence"/>
</dbReference>
<dbReference type="PANTHER" id="PTHR43427">
    <property type="entry name" value="CHLORIDE CHANNEL PROTEIN CLC-E"/>
    <property type="match status" value="1"/>
</dbReference>
<dbReference type="InterPro" id="IPR050368">
    <property type="entry name" value="ClC-type_chloride_channel"/>
</dbReference>
<accession>A0A165FKG7</accession>
<evidence type="ECO:0000256" key="3">
    <source>
        <dbReference type="ARBA" id="ARBA00022989"/>
    </source>
</evidence>
<reference evidence="7" key="1">
    <citation type="submission" date="2016-01" db="EMBL/GenBank/DDBJ databases">
        <title>Draft genome of Chromobacterium sp. F49.</title>
        <authorList>
            <person name="Hong K.W."/>
        </authorList>
    </citation>
    <scope>NUCLEOTIDE SEQUENCE [LARGE SCALE GENOMIC DNA]</scope>
    <source>
        <strain evidence="7">CN10</strain>
    </source>
</reference>
<feature type="transmembrane region" description="Helical" evidence="5">
    <location>
        <begin position="260"/>
        <end position="280"/>
    </location>
</feature>
<feature type="transmembrane region" description="Helical" evidence="5">
    <location>
        <begin position="300"/>
        <end position="325"/>
    </location>
</feature>
<feature type="transmembrane region" description="Helical" evidence="5">
    <location>
        <begin position="221"/>
        <end position="239"/>
    </location>
</feature>
<feature type="transmembrane region" description="Helical" evidence="5">
    <location>
        <begin position="146"/>
        <end position="171"/>
    </location>
</feature>
<keyword evidence="3 5" id="KW-1133">Transmembrane helix</keyword>
<keyword evidence="7" id="KW-1185">Reference proteome</keyword>
<organism evidence="6 7">
    <name type="scientific">Crenobacter luteus</name>
    <dbReference type="NCBI Taxonomy" id="1452487"/>
    <lineage>
        <taxon>Bacteria</taxon>
        <taxon>Pseudomonadati</taxon>
        <taxon>Pseudomonadota</taxon>
        <taxon>Betaproteobacteria</taxon>
        <taxon>Neisseriales</taxon>
        <taxon>Neisseriaceae</taxon>
        <taxon>Crenobacter</taxon>
    </lineage>
</organism>
<evidence type="ECO:0000313" key="7">
    <source>
        <dbReference type="Proteomes" id="UP000076625"/>
    </source>
</evidence>
<feature type="transmembrane region" description="Helical" evidence="5">
    <location>
        <begin position="53"/>
        <end position="72"/>
    </location>
</feature>
<evidence type="ECO:0000313" key="6">
    <source>
        <dbReference type="EMBL" id="KZE33554.1"/>
    </source>
</evidence>
<evidence type="ECO:0000256" key="4">
    <source>
        <dbReference type="ARBA" id="ARBA00023136"/>
    </source>
</evidence>
<sequence length="443" mass="46708">MTSSKLPESIAVLPYLGKWIVLSGLVAVLAGTASAFFLFALEWATATRLAHAWLIWLLPLAGFVVGLAYWWLGREVEAGNNLLIDEIHDPKKVIPLRMAPLVLIGTVVSHLFGASAGREGTAVQMGGALADQLNHLLPLSSEDRRILLMSGIGAGFASVFGTPLAGAIFALEVLAIGRLRYDAILPCMVAAIVADQVASLWGVHHSHYAIPFIPKLDSWGLFASIVAGVAFGLVGKLFADTVHFVAAQFKRRVAFAPARPLLGGALLVLAAVALPADPYLGLGIPTIVSSFEQPLPPYDFIGKLAFTALTLGSGFKGGEVTPLFYIGATLGNALAPLLQLPFPLLAGMGFVAVFAGAANTPLASTVMAIELFGPQIGVYAGLACVVSYLCSGHTGIYRAQRVGQAKHRKLPEGMRLSELPAWRKALAKTPAQTSMNSSQETQP</sequence>
<dbReference type="STRING" id="1452487.AVW16_08440"/>
<keyword evidence="4 5" id="KW-0472">Membrane</keyword>
<dbReference type="GO" id="GO:0016020">
    <property type="term" value="C:membrane"/>
    <property type="evidence" value="ECO:0007669"/>
    <property type="project" value="UniProtKB-SubCell"/>
</dbReference>
<feature type="transmembrane region" description="Helical" evidence="5">
    <location>
        <begin position="20"/>
        <end position="41"/>
    </location>
</feature>
<comment type="subcellular location">
    <subcellularLocation>
        <location evidence="1">Membrane</location>
        <topology evidence="1">Multi-pass membrane protein</topology>
    </subcellularLocation>
</comment>
<evidence type="ECO:0000256" key="5">
    <source>
        <dbReference type="SAM" id="Phobius"/>
    </source>
</evidence>
<feature type="transmembrane region" description="Helical" evidence="5">
    <location>
        <begin position="337"/>
        <end position="358"/>
    </location>
</feature>
<comment type="caution">
    <text evidence="6">The sequence shown here is derived from an EMBL/GenBank/DDBJ whole genome shotgun (WGS) entry which is preliminary data.</text>
</comment>
<proteinExistence type="predicted"/>
<evidence type="ECO:0000256" key="2">
    <source>
        <dbReference type="ARBA" id="ARBA00022692"/>
    </source>
</evidence>
<dbReference type="InterPro" id="IPR014743">
    <property type="entry name" value="Cl-channel_core"/>
</dbReference>
<dbReference type="SUPFAM" id="SSF81340">
    <property type="entry name" value="Clc chloride channel"/>
    <property type="match status" value="1"/>
</dbReference>
<dbReference type="EMBL" id="LQQU01000013">
    <property type="protein sequence ID" value="KZE33554.1"/>
    <property type="molecule type" value="Genomic_DNA"/>
</dbReference>
<protein>
    <submittedName>
        <fullName evidence="6">Voltage-gated chloride channel protein</fullName>
    </submittedName>
</protein>
<feature type="transmembrane region" description="Helical" evidence="5">
    <location>
        <begin position="378"/>
        <end position="399"/>
    </location>
</feature>
<dbReference type="InterPro" id="IPR001807">
    <property type="entry name" value="ClC"/>
</dbReference>
<dbReference type="PANTHER" id="PTHR43427:SF12">
    <property type="entry name" value="CHLORIDE TRANSPORTER"/>
    <property type="match status" value="1"/>
</dbReference>
<dbReference type="GO" id="GO:0015108">
    <property type="term" value="F:chloride transmembrane transporter activity"/>
    <property type="evidence" value="ECO:0007669"/>
    <property type="project" value="InterPro"/>
</dbReference>
<name>A0A165FKG7_9NEIS</name>
<keyword evidence="2 5" id="KW-0812">Transmembrane</keyword>
<evidence type="ECO:0000256" key="1">
    <source>
        <dbReference type="ARBA" id="ARBA00004141"/>
    </source>
</evidence>
<feature type="transmembrane region" description="Helical" evidence="5">
    <location>
        <begin position="183"/>
        <end position="201"/>
    </location>
</feature>
<dbReference type="Gene3D" id="1.10.3080.10">
    <property type="entry name" value="Clc chloride channel"/>
    <property type="match status" value="1"/>
</dbReference>